<feature type="coiled-coil region" evidence="1">
    <location>
        <begin position="56"/>
        <end position="83"/>
    </location>
</feature>
<dbReference type="EMBL" id="MGJV01000011">
    <property type="protein sequence ID" value="OGN15312.1"/>
    <property type="molecule type" value="Genomic_DNA"/>
</dbReference>
<dbReference type="Proteomes" id="UP000176581">
    <property type="component" value="Unassembled WGS sequence"/>
</dbReference>
<evidence type="ECO:0000313" key="3">
    <source>
        <dbReference type="Proteomes" id="UP000176581"/>
    </source>
</evidence>
<comment type="caution">
    <text evidence="2">The sequence shown here is derived from an EMBL/GenBank/DDBJ whole genome shotgun (WGS) entry which is preliminary data.</text>
</comment>
<keyword evidence="1" id="KW-0175">Coiled coil</keyword>
<accession>A0A1F8FQG5</accession>
<organism evidence="2 3">
    <name type="scientific">Candidatus Yanofskybacteria bacterium RIFCSPHIGHO2_02_FULL_43_22</name>
    <dbReference type="NCBI Taxonomy" id="1802681"/>
    <lineage>
        <taxon>Bacteria</taxon>
        <taxon>Candidatus Yanofskyibacteriota</taxon>
    </lineage>
</organism>
<evidence type="ECO:0000256" key="1">
    <source>
        <dbReference type="SAM" id="Coils"/>
    </source>
</evidence>
<proteinExistence type="predicted"/>
<dbReference type="AlphaFoldDB" id="A0A1F8FQG5"/>
<protein>
    <submittedName>
        <fullName evidence="2">Uncharacterized protein</fullName>
    </submittedName>
</protein>
<gene>
    <name evidence="2" type="ORF">A3J47_04095</name>
</gene>
<sequence length="179" mass="20230">MKPDWAVDLREMLIKEEKETAQSSTPFIQEAMDRIKDISIKLQRLLDGYLDQDIDREIYREEKAKLLSEKKTLEEKIINLEQKQTGWVAPMSEWIEKAENLNKIAQDDNLFAKKVIAKEIFGLHLLLANREARPSGPSGFRDSDFTPTTQWAAISAAHQITSDSSESPIAVGAVGFAPT</sequence>
<reference evidence="2 3" key="1">
    <citation type="journal article" date="2016" name="Nat. Commun.">
        <title>Thousands of microbial genomes shed light on interconnected biogeochemical processes in an aquifer system.</title>
        <authorList>
            <person name="Anantharaman K."/>
            <person name="Brown C.T."/>
            <person name="Hug L.A."/>
            <person name="Sharon I."/>
            <person name="Castelle C.J."/>
            <person name="Probst A.J."/>
            <person name="Thomas B.C."/>
            <person name="Singh A."/>
            <person name="Wilkins M.J."/>
            <person name="Karaoz U."/>
            <person name="Brodie E.L."/>
            <person name="Williams K.H."/>
            <person name="Hubbard S.S."/>
            <person name="Banfield J.F."/>
        </authorList>
    </citation>
    <scope>NUCLEOTIDE SEQUENCE [LARGE SCALE GENOMIC DNA]</scope>
</reference>
<evidence type="ECO:0000313" key="2">
    <source>
        <dbReference type="EMBL" id="OGN15312.1"/>
    </source>
</evidence>
<name>A0A1F8FQG5_9BACT</name>